<proteinExistence type="predicted"/>
<dbReference type="SUPFAM" id="SSF50331">
    <property type="entry name" value="MOP-like"/>
    <property type="match status" value="1"/>
</dbReference>
<evidence type="ECO:0000256" key="3">
    <source>
        <dbReference type="ARBA" id="ARBA00022741"/>
    </source>
</evidence>
<dbReference type="Pfam" id="PF08402">
    <property type="entry name" value="TOBE_2"/>
    <property type="match status" value="1"/>
</dbReference>
<keyword evidence="5" id="KW-0472">Membrane</keyword>
<dbReference type="PROSITE" id="PS50893">
    <property type="entry name" value="ABC_TRANSPORTER_2"/>
    <property type="match status" value="1"/>
</dbReference>
<dbReference type="PROSITE" id="PS00211">
    <property type="entry name" value="ABC_TRANSPORTER_1"/>
    <property type="match status" value="1"/>
</dbReference>
<dbReference type="Gene3D" id="2.40.50.100">
    <property type="match status" value="1"/>
</dbReference>
<accession>A0A662Z4Z5</accession>
<dbReference type="InterPro" id="IPR008995">
    <property type="entry name" value="Mo/tungstate-bd_C_term_dom"/>
</dbReference>
<sequence length="348" mass="39842">MSIRIDHLTMKFDDVTAVNNINFKIETGELVSLLGPSGCGKSTTLFMLAGIHTPHSGEIYFNDKKVTKITPEKRNIGMVFQNYALYPHMTVLQNVMFPLKMHGVKRRERQKQAMEALELVEIAHLSKRKPSQLSGGQQQRVAIARAIVRKPDVLLLDEPLSNLDAKLRVTMREEIRRIQQELGITTVFVTHDQEEAMSISDRIIVMENGNIIQHGIPNNLYDHPNSEFVADFIGAPQINTFNLKNSELDDTPFAKYLNQEIESIKIRPEHLYVDDKGIPAVITIIEQKGKDTLVVAEHNERKIRFYVEKDHILEVEQNIYLNARDEHVLLFDARGKRVGEAYETEKSY</sequence>
<dbReference type="EMBL" id="FOIT01000002">
    <property type="protein sequence ID" value="SEV95244.1"/>
    <property type="molecule type" value="Genomic_DNA"/>
</dbReference>
<dbReference type="GO" id="GO:0016887">
    <property type="term" value="F:ATP hydrolysis activity"/>
    <property type="evidence" value="ECO:0007669"/>
    <property type="project" value="InterPro"/>
</dbReference>
<keyword evidence="7" id="KW-0762">Sugar transport</keyword>
<evidence type="ECO:0000256" key="1">
    <source>
        <dbReference type="ARBA" id="ARBA00022448"/>
    </source>
</evidence>
<protein>
    <submittedName>
        <fullName evidence="7">Multiple sugar transport system ATP-binding protein/inositol-phosphate transport system ATP-binding protein</fullName>
    </submittedName>
</protein>
<keyword evidence="1" id="KW-0813">Transport</keyword>
<dbReference type="Gene3D" id="3.40.50.300">
    <property type="entry name" value="P-loop containing nucleotide triphosphate hydrolases"/>
    <property type="match status" value="1"/>
</dbReference>
<gene>
    <name evidence="7" type="ORF">SAMN05192557_0971</name>
</gene>
<evidence type="ECO:0000313" key="7">
    <source>
        <dbReference type="EMBL" id="SEV95244.1"/>
    </source>
</evidence>
<evidence type="ECO:0000256" key="2">
    <source>
        <dbReference type="ARBA" id="ARBA00022475"/>
    </source>
</evidence>
<evidence type="ECO:0000256" key="4">
    <source>
        <dbReference type="ARBA" id="ARBA00022840"/>
    </source>
</evidence>
<evidence type="ECO:0000313" key="8">
    <source>
        <dbReference type="Proteomes" id="UP000243605"/>
    </source>
</evidence>
<dbReference type="Pfam" id="PF00005">
    <property type="entry name" value="ABC_tran"/>
    <property type="match status" value="1"/>
</dbReference>
<dbReference type="InterPro" id="IPR027417">
    <property type="entry name" value="P-loop_NTPase"/>
</dbReference>
<keyword evidence="3" id="KW-0547">Nucleotide-binding</keyword>
<evidence type="ECO:0000259" key="6">
    <source>
        <dbReference type="PROSITE" id="PS50893"/>
    </source>
</evidence>
<dbReference type="OrthoDB" id="9790614at2"/>
<evidence type="ECO:0000256" key="5">
    <source>
        <dbReference type="ARBA" id="ARBA00023136"/>
    </source>
</evidence>
<dbReference type="RefSeq" id="WP_091474441.1">
    <property type="nucleotide sequence ID" value="NZ_FOIT01000002.1"/>
</dbReference>
<dbReference type="FunFam" id="3.40.50.300:FF:000042">
    <property type="entry name" value="Maltose/maltodextrin ABC transporter, ATP-binding protein"/>
    <property type="match status" value="1"/>
</dbReference>
<dbReference type="InterPro" id="IPR017871">
    <property type="entry name" value="ABC_transporter-like_CS"/>
</dbReference>
<reference evidence="7 8" key="1">
    <citation type="submission" date="2016-10" db="EMBL/GenBank/DDBJ databases">
        <authorList>
            <person name="Varghese N."/>
            <person name="Submissions S."/>
        </authorList>
    </citation>
    <scope>NUCLEOTIDE SEQUENCE [LARGE SCALE GENOMIC DNA]</scope>
    <source>
        <strain evidence="7 8">IBRC-M10081</strain>
    </source>
</reference>
<dbReference type="InterPro" id="IPR047641">
    <property type="entry name" value="ABC_transpr_MalK/UgpC-like"/>
</dbReference>
<feature type="domain" description="ABC transporter" evidence="6">
    <location>
        <begin position="3"/>
        <end position="233"/>
    </location>
</feature>
<keyword evidence="4 7" id="KW-0067">ATP-binding</keyword>
<dbReference type="AlphaFoldDB" id="A0A662Z4Z5"/>
<dbReference type="CDD" id="cd03259">
    <property type="entry name" value="ABC_Carb_Solutes_like"/>
    <property type="match status" value="1"/>
</dbReference>
<dbReference type="InterPro" id="IPR015853">
    <property type="entry name" value="ABC_transpr_FbpC"/>
</dbReference>
<dbReference type="InterPro" id="IPR012340">
    <property type="entry name" value="NA-bd_OB-fold"/>
</dbReference>
<dbReference type="SMART" id="SM00382">
    <property type="entry name" value="AAA"/>
    <property type="match status" value="1"/>
</dbReference>
<dbReference type="GO" id="GO:0055052">
    <property type="term" value="C:ATP-binding cassette (ABC) transporter complex, substrate-binding subunit-containing"/>
    <property type="evidence" value="ECO:0007669"/>
    <property type="project" value="TreeGrafter"/>
</dbReference>
<dbReference type="GO" id="GO:0015408">
    <property type="term" value="F:ABC-type ferric iron transporter activity"/>
    <property type="evidence" value="ECO:0007669"/>
    <property type="project" value="InterPro"/>
</dbReference>
<dbReference type="InterPro" id="IPR013611">
    <property type="entry name" value="Transp-assoc_OB_typ2"/>
</dbReference>
<dbReference type="Proteomes" id="UP000243605">
    <property type="component" value="Unassembled WGS sequence"/>
</dbReference>
<dbReference type="InterPro" id="IPR003439">
    <property type="entry name" value="ABC_transporter-like_ATP-bd"/>
</dbReference>
<keyword evidence="2" id="KW-1003">Cell membrane</keyword>
<dbReference type="InterPro" id="IPR003593">
    <property type="entry name" value="AAA+_ATPase"/>
</dbReference>
<keyword evidence="8" id="KW-1185">Reference proteome</keyword>
<dbReference type="PANTHER" id="PTHR43875:SF1">
    <property type="entry name" value="OSMOPROTECTIVE COMPOUNDS UPTAKE ATP-BINDING PROTEIN GGTA"/>
    <property type="match status" value="1"/>
</dbReference>
<organism evidence="7 8">
    <name type="scientific">Aliicoccus persicus</name>
    <dbReference type="NCBI Taxonomy" id="930138"/>
    <lineage>
        <taxon>Bacteria</taxon>
        <taxon>Bacillati</taxon>
        <taxon>Bacillota</taxon>
        <taxon>Bacilli</taxon>
        <taxon>Bacillales</taxon>
        <taxon>Staphylococcaceae</taxon>
        <taxon>Aliicoccus</taxon>
    </lineage>
</organism>
<dbReference type="GO" id="GO:0005524">
    <property type="term" value="F:ATP binding"/>
    <property type="evidence" value="ECO:0007669"/>
    <property type="project" value="UniProtKB-KW"/>
</dbReference>
<dbReference type="SUPFAM" id="SSF52540">
    <property type="entry name" value="P-loop containing nucleoside triphosphate hydrolases"/>
    <property type="match status" value="1"/>
</dbReference>
<dbReference type="PANTHER" id="PTHR43875">
    <property type="entry name" value="MALTODEXTRIN IMPORT ATP-BINDING PROTEIN MSMX"/>
    <property type="match status" value="1"/>
</dbReference>
<dbReference type="Gene3D" id="2.40.50.140">
    <property type="entry name" value="Nucleic acid-binding proteins"/>
    <property type="match status" value="1"/>
</dbReference>
<name>A0A662Z4Z5_9STAP</name>